<dbReference type="InterPro" id="IPR007214">
    <property type="entry name" value="YbaK/aa-tRNA-synth-assoc-dom"/>
</dbReference>
<dbReference type="Pfam" id="PF04073">
    <property type="entry name" value="tRNA_edit"/>
    <property type="match status" value="1"/>
</dbReference>
<dbReference type="PANTHER" id="PTHR31423:SF3">
    <property type="entry name" value="PROLYL-TRNA SYNTHETASE ASSOCIATED DOMAIN-CONTAINING PROTEIN 1-RELATED"/>
    <property type="match status" value="1"/>
</dbReference>
<dbReference type="SUPFAM" id="SSF55826">
    <property type="entry name" value="YbaK/ProRS associated domain"/>
    <property type="match status" value="1"/>
</dbReference>
<evidence type="ECO:0000313" key="5">
    <source>
        <dbReference type="Proteomes" id="UP000257109"/>
    </source>
</evidence>
<dbReference type="InterPro" id="IPR036754">
    <property type="entry name" value="YbaK/aa-tRNA-synt-asso_dom_sf"/>
</dbReference>
<protein>
    <submittedName>
        <fullName evidence="4">Prolyl-tRNA synthetase associated domain-containing protein 1</fullName>
    </submittedName>
</protein>
<dbReference type="Gene3D" id="3.90.960.10">
    <property type="entry name" value="YbaK/aminoacyl-tRNA synthetase-associated domain"/>
    <property type="match status" value="1"/>
</dbReference>
<dbReference type="GO" id="GO:0002161">
    <property type="term" value="F:aminoacyl-tRNA deacylase activity"/>
    <property type="evidence" value="ECO:0007669"/>
    <property type="project" value="InterPro"/>
</dbReference>
<comment type="caution">
    <text evidence="4">The sequence shown here is derived from an EMBL/GenBank/DDBJ whole genome shotgun (WGS) entry which is preliminary data.</text>
</comment>
<dbReference type="EMBL" id="QJKJ01004181">
    <property type="protein sequence ID" value="RDX95229.1"/>
    <property type="molecule type" value="Genomic_DNA"/>
</dbReference>
<feature type="region of interest" description="Disordered" evidence="2">
    <location>
        <begin position="178"/>
        <end position="222"/>
    </location>
</feature>
<accession>A0A371GXL4</accession>
<dbReference type="GO" id="GO:0004812">
    <property type="term" value="F:aminoacyl-tRNA ligase activity"/>
    <property type="evidence" value="ECO:0007669"/>
    <property type="project" value="UniProtKB-KW"/>
</dbReference>
<reference evidence="4" key="1">
    <citation type="submission" date="2018-05" db="EMBL/GenBank/DDBJ databases">
        <title>Draft genome of Mucuna pruriens seed.</title>
        <authorList>
            <person name="Nnadi N.E."/>
            <person name="Vos R."/>
            <person name="Hasami M.H."/>
            <person name="Devisetty U.K."/>
            <person name="Aguiy J.C."/>
        </authorList>
    </citation>
    <scope>NUCLEOTIDE SEQUENCE [LARGE SCALE GENOMIC DNA]</scope>
    <source>
        <strain evidence="4">JCA_2017</strain>
    </source>
</reference>
<gene>
    <name evidence="4" type="primary">prorsd1p</name>
    <name evidence="4" type="ORF">CR513_22279</name>
</gene>
<feature type="compositionally biased region" description="Polar residues" evidence="2">
    <location>
        <begin position="197"/>
        <end position="217"/>
    </location>
</feature>
<evidence type="ECO:0000256" key="2">
    <source>
        <dbReference type="SAM" id="MobiDB-lite"/>
    </source>
</evidence>
<comment type="similarity">
    <text evidence="1">Belongs to the PRORSD1 family.</text>
</comment>
<evidence type="ECO:0000256" key="1">
    <source>
        <dbReference type="ARBA" id="ARBA00010201"/>
    </source>
</evidence>
<dbReference type="Proteomes" id="UP000257109">
    <property type="component" value="Unassembled WGS sequence"/>
</dbReference>
<name>A0A371GXL4_MUCPR</name>
<proteinExistence type="inferred from homology"/>
<evidence type="ECO:0000259" key="3">
    <source>
        <dbReference type="Pfam" id="PF04073"/>
    </source>
</evidence>
<sequence>MGFSKEQLLARLKELQINFSQYEHPAILTVEEGEKYVGNLGGGLSKSLFLKDKKHRFYLVSALKNTKVDIKGTNNFVALSGFVVGLAVVDIHDNYFLHRSRAVLSQRLGLGKGGLRMAPAEALGEILQGSRRRNIASSIRCQMTCPYSPILYTLAAINSNDLDKFLMSIGRDPSYVDFETNPPVGKDHPPDLASLIPSGSINMPDQPEKQPSSQVPTDGSHVSVENESKMISAKIVNPSVSGKIKKEKPVNKANSSGNFADVELFVEEILHKISRLLLSEIKEDTIKKHGENLSTVVHDNLRKDLSSDLANIAMIFKNTAYTEGFHSGSHHQPRRL</sequence>
<keyword evidence="5" id="KW-1185">Reference proteome</keyword>
<dbReference type="AlphaFoldDB" id="A0A371GXL4"/>
<dbReference type="InterPro" id="IPR040285">
    <property type="entry name" value="ProX/PRXD1"/>
</dbReference>
<evidence type="ECO:0000313" key="4">
    <source>
        <dbReference type="EMBL" id="RDX95229.1"/>
    </source>
</evidence>
<dbReference type="PANTHER" id="PTHR31423">
    <property type="entry name" value="YBAK DOMAIN-CONTAINING PROTEIN"/>
    <property type="match status" value="1"/>
</dbReference>
<organism evidence="4 5">
    <name type="scientific">Mucuna pruriens</name>
    <name type="common">Velvet bean</name>
    <name type="synonym">Dolichos pruriens</name>
    <dbReference type="NCBI Taxonomy" id="157652"/>
    <lineage>
        <taxon>Eukaryota</taxon>
        <taxon>Viridiplantae</taxon>
        <taxon>Streptophyta</taxon>
        <taxon>Embryophyta</taxon>
        <taxon>Tracheophyta</taxon>
        <taxon>Spermatophyta</taxon>
        <taxon>Magnoliopsida</taxon>
        <taxon>eudicotyledons</taxon>
        <taxon>Gunneridae</taxon>
        <taxon>Pentapetalae</taxon>
        <taxon>rosids</taxon>
        <taxon>fabids</taxon>
        <taxon>Fabales</taxon>
        <taxon>Fabaceae</taxon>
        <taxon>Papilionoideae</taxon>
        <taxon>50 kb inversion clade</taxon>
        <taxon>NPAAA clade</taxon>
        <taxon>indigoferoid/millettioid clade</taxon>
        <taxon>Phaseoleae</taxon>
        <taxon>Mucuna</taxon>
    </lineage>
</organism>
<feature type="domain" description="YbaK/aminoacyl-tRNA synthetase-associated" evidence="3">
    <location>
        <begin position="24"/>
        <end position="72"/>
    </location>
</feature>
<dbReference type="OrthoDB" id="424586at2759"/>
<feature type="non-terminal residue" evidence="4">
    <location>
        <position position="1"/>
    </location>
</feature>